<dbReference type="PANTHER" id="PTHR48437">
    <property type="entry name" value="INITIATOR BINDING DOMAIN-CONTAINING PROTEIN"/>
    <property type="match status" value="1"/>
</dbReference>
<gene>
    <name evidence="7" type="ORF">M9Y10_020103</name>
</gene>
<dbReference type="Pfam" id="PF04577">
    <property type="entry name" value="Glyco_transf_61"/>
    <property type="match status" value="1"/>
</dbReference>
<keyword evidence="3" id="KW-0325">Glycoprotein</keyword>
<feature type="transmembrane region" description="Helical" evidence="5">
    <location>
        <begin position="27"/>
        <end position="45"/>
    </location>
</feature>
<keyword evidence="5" id="KW-0812">Transmembrane</keyword>
<keyword evidence="5" id="KW-0472">Membrane</keyword>
<evidence type="ECO:0000256" key="4">
    <source>
        <dbReference type="SAM" id="MobiDB-lite"/>
    </source>
</evidence>
<evidence type="ECO:0000259" key="6">
    <source>
        <dbReference type="Pfam" id="PF04577"/>
    </source>
</evidence>
<reference evidence="7 8" key="1">
    <citation type="submission" date="2024-04" db="EMBL/GenBank/DDBJ databases">
        <title>Tritrichomonas musculus Genome.</title>
        <authorList>
            <person name="Alves-Ferreira E."/>
            <person name="Grigg M."/>
            <person name="Lorenzi H."/>
            <person name="Galac M."/>
        </authorList>
    </citation>
    <scope>NUCLEOTIDE SEQUENCE [LARGE SCALE GENOMIC DNA]</scope>
    <source>
        <strain evidence="7 8">EAF2021</strain>
    </source>
</reference>
<evidence type="ECO:0000313" key="8">
    <source>
        <dbReference type="Proteomes" id="UP001470230"/>
    </source>
</evidence>
<feature type="region of interest" description="Disordered" evidence="4">
    <location>
        <begin position="65"/>
        <end position="99"/>
    </location>
</feature>
<keyword evidence="1" id="KW-0328">Glycosyltransferase</keyword>
<organism evidence="7 8">
    <name type="scientific">Tritrichomonas musculus</name>
    <dbReference type="NCBI Taxonomy" id="1915356"/>
    <lineage>
        <taxon>Eukaryota</taxon>
        <taxon>Metamonada</taxon>
        <taxon>Parabasalia</taxon>
        <taxon>Tritrichomonadida</taxon>
        <taxon>Tritrichomonadidae</taxon>
        <taxon>Tritrichomonas</taxon>
    </lineage>
</organism>
<accession>A0ABR2HF85</accession>
<sequence length="634" mass="73744">MQLPFHLLSQKEQRQKSFLWKCIRNPLFIYVIAFTTLISFTFVLLHQSRHQKQILKYRNYINAQSNSNDEQKTGPNTNPQINEKVEKSQKLDNEEKVDDDEKIVKDEKIINPENGNDAKNDHIREIYDNLNPNTKYELYYPDEDDLQPSEESIWRCERFSSSGSEFNQVPDEEQNVIEDPYEYVHQPPERPLIPRNFYQKIKGVHNLEISPGVIVPHNFSGIKTDRVVKFNKHLINVTTFDSGNVKEHFVYLPPFDWKVPHGLTKHQLDLFFKQPENHWHFNDCKMWSIDVIWEVKNGVSKLSNHKTCTNHNYTNNLNFCEWPKTLPEGQKPQNNGDVFAFGGHYIEIFQHFFDNGISHMAAMSFGLGLDRIPNITLFSAGCGSTCGGIMNKFGFKNVQGCKNVNNEVSAENLIIIPSMRVLHPYYFEFFRNKIDSDPPKMTMDQKIEKYKQVFNVQNVTEETIYQKNKVIFLPRGHGSGGNARIIYNIDDLVNRLKKIHGDENVVVYRKSDSHRLGSIDDMRFFFGRAKAIVAPHGGACYNHFFSDVGIDFVEMIPMLDNGKYPKQPYWNRLIPFAHLAFLSSVQLHAQRFWRYLTMNVDINYNIDVDDFINWSQQIPSLAKAGSIGEVDIKN</sequence>
<evidence type="ECO:0000256" key="1">
    <source>
        <dbReference type="ARBA" id="ARBA00022676"/>
    </source>
</evidence>
<feature type="domain" description="Glycosyltransferase 61 catalytic" evidence="6">
    <location>
        <begin position="349"/>
        <end position="547"/>
    </location>
</feature>
<proteinExistence type="predicted"/>
<evidence type="ECO:0000256" key="3">
    <source>
        <dbReference type="ARBA" id="ARBA00023180"/>
    </source>
</evidence>
<dbReference type="InterPro" id="IPR007657">
    <property type="entry name" value="Glycosyltransferase_61"/>
</dbReference>
<keyword evidence="8" id="KW-1185">Reference proteome</keyword>
<keyword evidence="5" id="KW-1133">Transmembrane helix</keyword>
<comment type="caution">
    <text evidence="7">The sequence shown here is derived from an EMBL/GenBank/DDBJ whole genome shotgun (WGS) entry which is preliminary data.</text>
</comment>
<evidence type="ECO:0000313" key="7">
    <source>
        <dbReference type="EMBL" id="KAK8846101.1"/>
    </source>
</evidence>
<dbReference type="InterPro" id="IPR049625">
    <property type="entry name" value="Glyco_transf_61_cat"/>
</dbReference>
<dbReference type="EMBL" id="JAPFFF010000029">
    <property type="protein sequence ID" value="KAK8846101.1"/>
    <property type="molecule type" value="Genomic_DNA"/>
</dbReference>
<evidence type="ECO:0000256" key="2">
    <source>
        <dbReference type="ARBA" id="ARBA00022679"/>
    </source>
</evidence>
<name>A0ABR2HF85_9EUKA</name>
<evidence type="ECO:0000256" key="5">
    <source>
        <dbReference type="SAM" id="Phobius"/>
    </source>
</evidence>
<keyword evidence="2" id="KW-0808">Transferase</keyword>
<feature type="compositionally biased region" description="Polar residues" evidence="4">
    <location>
        <begin position="65"/>
        <end position="81"/>
    </location>
</feature>
<dbReference type="PANTHER" id="PTHR48437:SF1">
    <property type="entry name" value="INITIATOR BINDING DOMAIN-CONTAINING PROTEIN"/>
    <property type="match status" value="1"/>
</dbReference>
<dbReference type="Proteomes" id="UP001470230">
    <property type="component" value="Unassembled WGS sequence"/>
</dbReference>
<feature type="compositionally biased region" description="Basic and acidic residues" evidence="4">
    <location>
        <begin position="83"/>
        <end position="94"/>
    </location>
</feature>
<protein>
    <recommendedName>
        <fullName evidence="6">Glycosyltransferase 61 catalytic domain-containing protein</fullName>
    </recommendedName>
</protein>